<dbReference type="InterPro" id="IPR026749">
    <property type="entry name" value="Tmem135"/>
</dbReference>
<accession>A0ABP0FKY5</accession>
<feature type="transmembrane region" description="Helical" evidence="8">
    <location>
        <begin position="112"/>
        <end position="130"/>
    </location>
</feature>
<evidence type="ECO:0000256" key="8">
    <source>
        <dbReference type="SAM" id="Phobius"/>
    </source>
</evidence>
<evidence type="ECO:0000256" key="7">
    <source>
        <dbReference type="ARBA" id="ARBA00045417"/>
    </source>
</evidence>
<feature type="transmembrane region" description="Helical" evidence="8">
    <location>
        <begin position="137"/>
        <end position="157"/>
    </location>
</feature>
<feature type="transmembrane region" description="Helical" evidence="8">
    <location>
        <begin position="289"/>
        <end position="308"/>
    </location>
</feature>
<keyword evidence="5 8" id="KW-1133">Transmembrane helix</keyword>
<proteinExistence type="inferred from homology"/>
<name>A0ABP0FKY5_CLALP</name>
<dbReference type="PANTHER" id="PTHR12459">
    <property type="entry name" value="TRANSMEMBRANE PROTEIN 135-RELATED"/>
    <property type="match status" value="1"/>
</dbReference>
<feature type="transmembrane region" description="Helical" evidence="8">
    <location>
        <begin position="328"/>
        <end position="351"/>
    </location>
</feature>
<comment type="subcellular location">
    <subcellularLocation>
        <location evidence="1">Endomembrane system</location>
        <topology evidence="1">Multi-pass membrane protein</topology>
    </subcellularLocation>
</comment>
<dbReference type="InterPro" id="IPR031926">
    <property type="entry name" value="TMEM135_N"/>
</dbReference>
<evidence type="ECO:0000259" key="9">
    <source>
        <dbReference type="Pfam" id="PF15982"/>
    </source>
</evidence>
<keyword evidence="11" id="KW-1185">Reference proteome</keyword>
<comment type="function">
    <text evidence="7">Involved in mitochondrial metabolism by regulating the balance between mitochondrial fusion and fission. May act as a regulator of mitochondrial fission that promotes DNM1L-dependent fission through activation of DNM1L. May be involved in peroxisome organization.</text>
</comment>
<evidence type="ECO:0000256" key="5">
    <source>
        <dbReference type="ARBA" id="ARBA00022989"/>
    </source>
</evidence>
<dbReference type="PANTHER" id="PTHR12459:SF15">
    <property type="entry name" value="TRANSMEMBRANE PROTEIN 135"/>
    <property type="match status" value="1"/>
</dbReference>
<reference evidence="10 11" key="1">
    <citation type="submission" date="2024-02" db="EMBL/GenBank/DDBJ databases">
        <authorList>
            <person name="Daric V."/>
            <person name="Darras S."/>
        </authorList>
    </citation>
    <scope>NUCLEOTIDE SEQUENCE [LARGE SCALE GENOMIC DNA]</scope>
</reference>
<evidence type="ECO:0000256" key="1">
    <source>
        <dbReference type="ARBA" id="ARBA00004127"/>
    </source>
</evidence>
<evidence type="ECO:0000313" key="10">
    <source>
        <dbReference type="EMBL" id="CAK8678708.1"/>
    </source>
</evidence>
<comment type="caution">
    <text evidence="10">The sequence shown here is derived from an EMBL/GenBank/DDBJ whole genome shotgun (WGS) entry which is preliminary data.</text>
</comment>
<protein>
    <recommendedName>
        <fullName evidence="3">Transmembrane protein 135</fullName>
    </recommendedName>
</protein>
<organism evidence="10 11">
    <name type="scientific">Clavelina lepadiformis</name>
    <name type="common">Light-bulb sea squirt</name>
    <name type="synonym">Ascidia lepadiformis</name>
    <dbReference type="NCBI Taxonomy" id="159417"/>
    <lineage>
        <taxon>Eukaryota</taxon>
        <taxon>Metazoa</taxon>
        <taxon>Chordata</taxon>
        <taxon>Tunicata</taxon>
        <taxon>Ascidiacea</taxon>
        <taxon>Aplousobranchia</taxon>
        <taxon>Clavelinidae</taxon>
        <taxon>Clavelina</taxon>
    </lineage>
</organism>
<dbReference type="EMBL" id="CAWYQH010000057">
    <property type="protein sequence ID" value="CAK8678708.1"/>
    <property type="molecule type" value="Genomic_DNA"/>
</dbReference>
<evidence type="ECO:0000313" key="11">
    <source>
        <dbReference type="Proteomes" id="UP001642483"/>
    </source>
</evidence>
<gene>
    <name evidence="10" type="ORF">CVLEPA_LOCUS9003</name>
</gene>
<evidence type="ECO:0000256" key="3">
    <source>
        <dbReference type="ARBA" id="ARBA00014511"/>
    </source>
</evidence>
<keyword evidence="4 8" id="KW-0812">Transmembrane</keyword>
<feature type="transmembrane region" description="Helical" evidence="8">
    <location>
        <begin position="48"/>
        <end position="65"/>
    </location>
</feature>
<dbReference type="Pfam" id="PF15982">
    <property type="entry name" value="TMEM135_C_rich"/>
    <property type="match status" value="1"/>
</dbReference>
<feature type="domain" description="Transmembrane protein 135 N-terminal" evidence="9">
    <location>
        <begin position="20"/>
        <end position="156"/>
    </location>
</feature>
<keyword evidence="6 8" id="KW-0472">Membrane</keyword>
<comment type="similarity">
    <text evidence="2">Belongs to the TMEM135 family.</text>
</comment>
<feature type="transmembrane region" description="Helical" evidence="8">
    <location>
        <begin position="163"/>
        <end position="183"/>
    </location>
</feature>
<evidence type="ECO:0000256" key="4">
    <source>
        <dbReference type="ARBA" id="ARBA00022692"/>
    </source>
</evidence>
<evidence type="ECO:0000256" key="6">
    <source>
        <dbReference type="ARBA" id="ARBA00023136"/>
    </source>
</evidence>
<sequence length="357" mass="40830">MVVHSKFQSDTVLSYSGSIPYTCYEIGHTWEPGCVKTFFQTFCDAFKFSIRVYTVFYLATFVIKLRKKENRRIKKIKKLLRDILQSSIFLSANGAFFMGGFCMLRNLIGKFYGWHGLLAGFITGILSIQLERKSRRGMLALYLMNLAAETLFNMAVARNLIKPIPYGEVIIFSIASAGFMSLFRQRNGLPENLHSPLTLIVGPEESRDFYRNGGNFSQRWRLISCLPYLQKLLQRLKTVHRSHQSCPHNNSCTYYTLEGIFKQFLLGYGIQILLNALQSLRGKQKWSKVFNNISLASFLAGFIGLFRACNCSLRWLLDRDIPALHGALSGAVAGTTLYFYRSTSIALYFFFKLMEVL</sequence>
<evidence type="ECO:0000256" key="2">
    <source>
        <dbReference type="ARBA" id="ARBA00008924"/>
    </source>
</evidence>
<dbReference type="Proteomes" id="UP001642483">
    <property type="component" value="Unassembled WGS sequence"/>
</dbReference>
<feature type="transmembrane region" description="Helical" evidence="8">
    <location>
        <begin position="86"/>
        <end position="106"/>
    </location>
</feature>